<dbReference type="AlphaFoldDB" id="A0A3N3DSY6"/>
<dbReference type="SUPFAM" id="SSF52540">
    <property type="entry name" value="P-loop containing nucleoside triphosphate hydrolases"/>
    <property type="match status" value="1"/>
</dbReference>
<evidence type="ECO:0000313" key="2">
    <source>
        <dbReference type="Proteomes" id="UP000278792"/>
    </source>
</evidence>
<dbReference type="EMBL" id="RKIK01000140">
    <property type="protein sequence ID" value="ROV57542.1"/>
    <property type="molecule type" value="Genomic_DNA"/>
</dbReference>
<evidence type="ECO:0000313" key="1">
    <source>
        <dbReference type="EMBL" id="ROV57542.1"/>
    </source>
</evidence>
<name>A0A3N3DSY6_9VIBR</name>
<dbReference type="Pfam" id="PF05621">
    <property type="entry name" value="TniB"/>
    <property type="match status" value="1"/>
</dbReference>
<dbReference type="Proteomes" id="UP000278792">
    <property type="component" value="Unassembled WGS sequence"/>
</dbReference>
<organism evidence="1 2">
    <name type="scientific">Vibrio ponticus</name>
    <dbReference type="NCBI Taxonomy" id="265668"/>
    <lineage>
        <taxon>Bacteria</taxon>
        <taxon>Pseudomonadati</taxon>
        <taxon>Pseudomonadota</taxon>
        <taxon>Gammaproteobacteria</taxon>
        <taxon>Vibrionales</taxon>
        <taxon>Vibrionaceae</taxon>
        <taxon>Vibrio</taxon>
    </lineage>
</organism>
<protein>
    <submittedName>
        <fullName evidence="1">DUF2075 domain-containing protein</fullName>
    </submittedName>
</protein>
<sequence length="363" mass="41411">MEQEAQYTSFRECFIEHQQLTDIYTIFDRLALNSSIGGEQQSMLLTGDAGSGKSALIDNYVSRYVASKSRWSELPVLKTSIPSQIHEKNMLERFLLDLDSEVSIRVRRSYQKASLEQSVVRHLRDKKVRLVIVNEVQELIEFKDAQERQAIANTFKMISEQAQVSFVLVGMPYTALLADETQWSSRLGWRRSLDYFRLFKILEPSKVANVDKAIRAKSGAFYQADHNGKLHFAKFVAGLASRMGFEKSPNLTSNDILLPLFAMCRGECRALKHFLSDALLSSFQECKGTIDKPLLAQTFNLKFPDAPRNPFECRLEELEIVELATETGYNHLAKTKEARLISQSFTEILPIELLLSKKPLKMI</sequence>
<dbReference type="InterPro" id="IPR008868">
    <property type="entry name" value="TniB"/>
</dbReference>
<dbReference type="InterPro" id="IPR027417">
    <property type="entry name" value="P-loop_NTPase"/>
</dbReference>
<gene>
    <name evidence="1" type="ORF">EGH82_22585</name>
</gene>
<reference evidence="1 2" key="1">
    <citation type="submission" date="2018-11" db="EMBL/GenBank/DDBJ databases">
        <title>Vibrio ponticus strain CAIM 1751 pathogenic for the snapper Lutjanus guttatus.</title>
        <authorList>
            <person name="Soto-Rodriguez S."/>
            <person name="Lozano-Olvera R."/>
            <person name="Gomez-Gil B."/>
        </authorList>
    </citation>
    <scope>NUCLEOTIDE SEQUENCE [LARGE SCALE GENOMIC DNA]</scope>
    <source>
        <strain evidence="1 2">CAIM 1751</strain>
    </source>
</reference>
<comment type="caution">
    <text evidence="1">The sequence shown here is derived from an EMBL/GenBank/DDBJ whole genome shotgun (WGS) entry which is preliminary data.</text>
</comment>
<dbReference type="Gene3D" id="3.40.50.300">
    <property type="entry name" value="P-loop containing nucleotide triphosphate hydrolases"/>
    <property type="match status" value="1"/>
</dbReference>
<dbReference type="RefSeq" id="WP_123783793.1">
    <property type="nucleotide sequence ID" value="NZ_RKIK01000140.1"/>
</dbReference>
<accession>A0A3N3DSY6</accession>
<proteinExistence type="predicted"/>